<dbReference type="EMBL" id="CP015243">
    <property type="protein sequence ID" value="ANF59729.1"/>
    <property type="molecule type" value="Genomic_DNA"/>
</dbReference>
<dbReference type="STRING" id="376489.A5892_16750"/>
<evidence type="ECO:0000259" key="3">
    <source>
        <dbReference type="SMART" id="SM00062"/>
    </source>
</evidence>
<evidence type="ECO:0000313" key="5">
    <source>
        <dbReference type="Proteomes" id="UP000077875"/>
    </source>
</evidence>
<evidence type="ECO:0000256" key="2">
    <source>
        <dbReference type="ARBA" id="ARBA00022729"/>
    </source>
</evidence>
<dbReference type="Gene3D" id="3.40.190.10">
    <property type="entry name" value="Periplasmic binding protein-like II"/>
    <property type="match status" value="2"/>
</dbReference>
<dbReference type="SUPFAM" id="SSF53850">
    <property type="entry name" value="Periplasmic binding protein-like II"/>
    <property type="match status" value="1"/>
</dbReference>
<dbReference type="Pfam" id="PF00497">
    <property type="entry name" value="SBP_bac_3"/>
    <property type="match status" value="1"/>
</dbReference>
<evidence type="ECO:0000313" key="4">
    <source>
        <dbReference type="EMBL" id="ANF59729.1"/>
    </source>
</evidence>
<comment type="similarity">
    <text evidence="1">Belongs to the bacterial solute-binding protein 3 family.</text>
</comment>
<dbReference type="PANTHER" id="PTHR35936">
    <property type="entry name" value="MEMBRANE-BOUND LYTIC MUREIN TRANSGLYCOSYLASE F"/>
    <property type="match status" value="1"/>
</dbReference>
<keyword evidence="5" id="KW-1185">Reference proteome</keyword>
<evidence type="ECO:0000256" key="1">
    <source>
        <dbReference type="ARBA" id="ARBA00010333"/>
    </source>
</evidence>
<feature type="domain" description="Solute-binding protein family 3/N-terminal" evidence="3">
    <location>
        <begin position="26"/>
        <end position="253"/>
    </location>
</feature>
<sequence length="276" mass="30228">MLTTLGMLAAPLAQAADLDEIESRGYMSVATEDDYAPFNFMNNGQPDGFNKDVIDELRQYASFDVRQDILPWTGLLASVANRQYDAAITGASLTVDRLRALNFAPPIASAQHFYVKRKGDDRINSVAELSGRTVGVQAGSALLARLPELETMLEASGGELGEVVQYQSYPEAYADLANGRLDYVIDSIVPVNNLVSTRPDVFERGQAVSGGGFVGWPVPKTSPELLAFLTEFLDHLRESGRLAELQEKWFGESFDDLPTEPITTADQFRELAGLEE</sequence>
<dbReference type="InterPro" id="IPR001638">
    <property type="entry name" value="Solute-binding_3/MltF_N"/>
</dbReference>
<dbReference type="AlphaFoldDB" id="A0A172YKI2"/>
<protein>
    <submittedName>
        <fullName evidence="4">Amino acid ABC transporter substrate-binding protein</fullName>
    </submittedName>
</protein>
<reference evidence="4 5" key="1">
    <citation type="submission" date="2016-04" db="EMBL/GenBank/DDBJ databases">
        <title>Complete Genome Sequence of Halotalea alkalilenta IHB B 13600.</title>
        <authorList>
            <person name="Swarnkar M.K."/>
            <person name="Sharma A."/>
            <person name="Kaushal K."/>
            <person name="Soni R."/>
            <person name="Rana S."/>
            <person name="Singh A.K."/>
            <person name="Gulati A."/>
        </authorList>
    </citation>
    <scope>NUCLEOTIDE SEQUENCE [LARGE SCALE GENOMIC DNA]</scope>
    <source>
        <strain evidence="4 5">IHB B 13600</strain>
    </source>
</reference>
<dbReference type="Proteomes" id="UP000077875">
    <property type="component" value="Chromosome"/>
</dbReference>
<dbReference type="PANTHER" id="PTHR35936:SF19">
    <property type="entry name" value="AMINO-ACID-BINDING PROTEIN YXEM-RELATED"/>
    <property type="match status" value="1"/>
</dbReference>
<keyword evidence="2" id="KW-0732">Signal</keyword>
<gene>
    <name evidence="4" type="ORF">A5892_16750</name>
</gene>
<organism evidence="4 5">
    <name type="scientific">Halotalea alkalilenta</name>
    <dbReference type="NCBI Taxonomy" id="376489"/>
    <lineage>
        <taxon>Bacteria</taxon>
        <taxon>Pseudomonadati</taxon>
        <taxon>Pseudomonadota</taxon>
        <taxon>Gammaproteobacteria</taxon>
        <taxon>Oceanospirillales</taxon>
        <taxon>Halomonadaceae</taxon>
        <taxon>Halotalea</taxon>
    </lineage>
</organism>
<dbReference type="KEGG" id="haa:A5892_16750"/>
<accession>A0A172YKI2</accession>
<name>A0A172YKI2_9GAMM</name>
<dbReference type="SMART" id="SM00062">
    <property type="entry name" value="PBPb"/>
    <property type="match status" value="1"/>
</dbReference>
<proteinExistence type="inferred from homology"/>